<accession>A0ABV7YMX7</accession>
<evidence type="ECO:0000313" key="1">
    <source>
        <dbReference type="EMBL" id="MFC3765503.1"/>
    </source>
</evidence>
<gene>
    <name evidence="1" type="ORF">ACFOUW_32045</name>
</gene>
<comment type="caution">
    <text evidence="1">The sequence shown here is derived from an EMBL/GenBank/DDBJ whole genome shotgun (WGS) entry which is preliminary data.</text>
</comment>
<proteinExistence type="predicted"/>
<organism evidence="1 2">
    <name type="scientific">Tenggerimyces flavus</name>
    <dbReference type="NCBI Taxonomy" id="1708749"/>
    <lineage>
        <taxon>Bacteria</taxon>
        <taxon>Bacillati</taxon>
        <taxon>Actinomycetota</taxon>
        <taxon>Actinomycetes</taxon>
        <taxon>Propionibacteriales</taxon>
        <taxon>Nocardioidaceae</taxon>
        <taxon>Tenggerimyces</taxon>
    </lineage>
</organism>
<name>A0ABV7YMX7_9ACTN</name>
<dbReference type="EMBL" id="JBHRZH010000039">
    <property type="protein sequence ID" value="MFC3765503.1"/>
    <property type="molecule type" value="Genomic_DNA"/>
</dbReference>
<protein>
    <submittedName>
        <fullName evidence="1">Uncharacterized protein</fullName>
    </submittedName>
</protein>
<dbReference type="Proteomes" id="UP001595699">
    <property type="component" value="Unassembled WGS sequence"/>
</dbReference>
<keyword evidence="2" id="KW-1185">Reference proteome</keyword>
<evidence type="ECO:0000313" key="2">
    <source>
        <dbReference type="Proteomes" id="UP001595699"/>
    </source>
</evidence>
<sequence>MPAAERGRSRAVLFSEAALRQDPEQAVEELRHVDVGVVVFDGTVVVADSGTFAQRLEEVPNVDLSEVLERLHNLQPGTFQIDVGSSLLFNATSGATVQLTMTGIQLPSPDDEEPPPQRYRCTNLA</sequence>
<dbReference type="RefSeq" id="WP_205119541.1">
    <property type="nucleotide sequence ID" value="NZ_JAFBCM010000001.1"/>
</dbReference>
<reference evidence="2" key="1">
    <citation type="journal article" date="2019" name="Int. J. Syst. Evol. Microbiol.">
        <title>The Global Catalogue of Microorganisms (GCM) 10K type strain sequencing project: providing services to taxonomists for standard genome sequencing and annotation.</title>
        <authorList>
            <consortium name="The Broad Institute Genomics Platform"/>
            <consortium name="The Broad Institute Genome Sequencing Center for Infectious Disease"/>
            <person name="Wu L."/>
            <person name="Ma J."/>
        </authorList>
    </citation>
    <scope>NUCLEOTIDE SEQUENCE [LARGE SCALE GENOMIC DNA]</scope>
    <source>
        <strain evidence="2">CGMCC 4.7241</strain>
    </source>
</reference>